<reference evidence="4 5" key="1">
    <citation type="submission" date="2015-04" db="EMBL/GenBank/DDBJ databases">
        <title>Lasius niger genome sequencing.</title>
        <authorList>
            <person name="Konorov E.A."/>
            <person name="Nikitin M.A."/>
            <person name="Kirill M.V."/>
            <person name="Chang P."/>
        </authorList>
    </citation>
    <scope>NUCLEOTIDE SEQUENCE [LARGE SCALE GENOMIC DNA]</scope>
    <source>
        <tissue evidence="4">Whole</tissue>
    </source>
</reference>
<feature type="region of interest" description="Disordered" evidence="2">
    <location>
        <begin position="85"/>
        <end position="114"/>
    </location>
</feature>
<comment type="caution">
    <text evidence="4">The sequence shown here is derived from an EMBL/GenBank/DDBJ whole genome shotgun (WGS) entry which is preliminary data.</text>
</comment>
<dbReference type="STRING" id="67767.A0A0J7KTX3"/>
<dbReference type="PROSITE" id="PS50878">
    <property type="entry name" value="RT_POL"/>
    <property type="match status" value="1"/>
</dbReference>
<keyword evidence="5" id="KW-1185">Reference proteome</keyword>
<protein>
    <recommendedName>
        <fullName evidence="3">Reverse transcriptase domain-containing protein</fullName>
    </recommendedName>
</protein>
<dbReference type="EMBL" id="LBMM01003300">
    <property type="protein sequence ID" value="KMQ93694.1"/>
    <property type="molecule type" value="Genomic_DNA"/>
</dbReference>
<feature type="domain" description="Reverse transcriptase" evidence="3">
    <location>
        <begin position="548"/>
        <end position="682"/>
    </location>
</feature>
<evidence type="ECO:0000313" key="4">
    <source>
        <dbReference type="EMBL" id="KMQ93694.1"/>
    </source>
</evidence>
<organism evidence="4 5">
    <name type="scientific">Lasius niger</name>
    <name type="common">Black garden ant</name>
    <dbReference type="NCBI Taxonomy" id="67767"/>
    <lineage>
        <taxon>Eukaryota</taxon>
        <taxon>Metazoa</taxon>
        <taxon>Ecdysozoa</taxon>
        <taxon>Arthropoda</taxon>
        <taxon>Hexapoda</taxon>
        <taxon>Insecta</taxon>
        <taxon>Pterygota</taxon>
        <taxon>Neoptera</taxon>
        <taxon>Endopterygota</taxon>
        <taxon>Hymenoptera</taxon>
        <taxon>Apocrita</taxon>
        <taxon>Aculeata</taxon>
        <taxon>Formicoidea</taxon>
        <taxon>Formicidae</taxon>
        <taxon>Formicinae</taxon>
        <taxon>Lasius</taxon>
        <taxon>Lasius</taxon>
    </lineage>
</organism>
<dbReference type="AlphaFoldDB" id="A0A0J7KTX3"/>
<name>A0A0J7KTX3_LASNI</name>
<evidence type="ECO:0000256" key="1">
    <source>
        <dbReference type="SAM" id="Coils"/>
    </source>
</evidence>
<accession>A0A0J7KTX3</accession>
<dbReference type="Proteomes" id="UP000036403">
    <property type="component" value="Unassembled WGS sequence"/>
</dbReference>
<gene>
    <name evidence="4" type="ORF">RF55_6193</name>
</gene>
<evidence type="ECO:0000313" key="5">
    <source>
        <dbReference type="Proteomes" id="UP000036403"/>
    </source>
</evidence>
<evidence type="ECO:0000259" key="3">
    <source>
        <dbReference type="PROSITE" id="PS50878"/>
    </source>
</evidence>
<dbReference type="PANTHER" id="PTHR19446">
    <property type="entry name" value="REVERSE TRANSCRIPTASES"/>
    <property type="match status" value="1"/>
</dbReference>
<sequence>MPMPVLPIDKSGMINYDYSEYRCSARKKEIKSIVVQCKTCVKLFHHPGCASKHRVYNKNNELVKCVGPFEQLVVENEKLEMRKTVAAGSGRERQGSMGSAGSAGSTGSVSNTSGSAYKPSGIDLKIEWLVKAIKEMKDEMACKNEIKSFIKEIIHEELVDIKREIEELKENMQERVKGAIGEKQRSFSEVVQEKKKENVIIIKPKKQQESETTRKLVKEKVDIKNLAVGVTKLRNGNNGSVILGCESVGEIKKLKDTVRDKLGDDFKITEPKLFNPKLKIINVGEEEFSLEEEKLVDIIVKQNEINSNREGFYLKVIKKIVIEDKNVKRPRGGRREGVFANRELKVQVNDKPKITDHAWLKIDLKTKKSGDKYKTFVSRDFNKFDINEFNRIIEVAPKKNYKIPKVWEGKTWYTEDIRIAADRRDEAYRKAVYTGKEQDWKQYRNERNIMVKLIRSKKRDYYENMIDKNKKDHRKMWKTLKEVIKGETVTSKKNEGAMENFECVNIKKLEKIVMGLPSKKGTDEGISSDILKAAFPVIKEELMGLINSSLSKGQCPDGWKTSTIVPIPKLTNPKKASEYRPINILPTYEKVLELVVKDQLEAYFDSNDVITMHQFGFRKRHSCETAVQVIIDEWKVIISRGKMVGVIFMDLKRAFETVDRGRLLKKLHDYEAEGKNYLEILL</sequence>
<dbReference type="PaxDb" id="67767-A0A0J7KTX3"/>
<dbReference type="Pfam" id="PF00078">
    <property type="entry name" value="RVT_1"/>
    <property type="match status" value="1"/>
</dbReference>
<dbReference type="InterPro" id="IPR000477">
    <property type="entry name" value="RT_dom"/>
</dbReference>
<dbReference type="OrthoDB" id="8044406at2759"/>
<feature type="coiled-coil region" evidence="1">
    <location>
        <begin position="151"/>
        <end position="182"/>
    </location>
</feature>
<proteinExistence type="predicted"/>
<keyword evidence="1" id="KW-0175">Coiled coil</keyword>
<feature type="compositionally biased region" description="Low complexity" evidence="2">
    <location>
        <begin position="95"/>
        <end position="114"/>
    </location>
</feature>
<evidence type="ECO:0000256" key="2">
    <source>
        <dbReference type="SAM" id="MobiDB-lite"/>
    </source>
</evidence>